<reference evidence="2" key="1">
    <citation type="submission" date="2019-08" db="EMBL/GenBank/DDBJ databases">
        <authorList>
            <person name="Kucharzyk K."/>
            <person name="Murdoch R.W."/>
            <person name="Higgins S."/>
            <person name="Loffler F."/>
        </authorList>
    </citation>
    <scope>NUCLEOTIDE SEQUENCE</scope>
</reference>
<dbReference type="AlphaFoldDB" id="A0A645EQE5"/>
<accession>A0A645EQE5</accession>
<sequence length="147" mass="15958">MEAASPALCPDDDGHRREGRVFPGVSVAAQGPRHPRCAQHCFRHAVGDLYQGARHPILSSGSDVFAGDRPVRVLSGARHRFGTGGHCYGGAFRGYEAHPRLPHHIPDRADSDRVFLLLTGVPGRRDSACRQPRAVQGPALSLRRGRD</sequence>
<feature type="region of interest" description="Disordered" evidence="1">
    <location>
        <begin position="125"/>
        <end position="147"/>
    </location>
</feature>
<evidence type="ECO:0000256" key="1">
    <source>
        <dbReference type="SAM" id="MobiDB-lite"/>
    </source>
</evidence>
<protein>
    <submittedName>
        <fullName evidence="2">Uncharacterized protein</fullName>
    </submittedName>
</protein>
<proteinExistence type="predicted"/>
<dbReference type="EMBL" id="VSSQ01050166">
    <property type="protein sequence ID" value="MPN04241.1"/>
    <property type="molecule type" value="Genomic_DNA"/>
</dbReference>
<comment type="caution">
    <text evidence="2">The sequence shown here is derived from an EMBL/GenBank/DDBJ whole genome shotgun (WGS) entry which is preliminary data.</text>
</comment>
<evidence type="ECO:0000313" key="2">
    <source>
        <dbReference type="EMBL" id="MPN04241.1"/>
    </source>
</evidence>
<gene>
    <name evidence="2" type="ORF">SDC9_151477</name>
</gene>
<organism evidence="2">
    <name type="scientific">bioreactor metagenome</name>
    <dbReference type="NCBI Taxonomy" id="1076179"/>
    <lineage>
        <taxon>unclassified sequences</taxon>
        <taxon>metagenomes</taxon>
        <taxon>ecological metagenomes</taxon>
    </lineage>
</organism>
<name>A0A645EQE5_9ZZZZ</name>